<protein>
    <submittedName>
        <fullName evidence="6">LysR family transcriptional regulator</fullName>
    </submittedName>
</protein>
<accession>A0ABX0RTX1</accession>
<comment type="caution">
    <text evidence="6">The sequence shown here is derived from an EMBL/GenBank/DDBJ whole genome shotgun (WGS) entry which is preliminary data.</text>
</comment>
<dbReference type="Gene3D" id="3.40.190.290">
    <property type="match status" value="1"/>
</dbReference>
<proteinExistence type="inferred from homology"/>
<dbReference type="Pfam" id="PF00126">
    <property type="entry name" value="HTH_1"/>
    <property type="match status" value="1"/>
</dbReference>
<name>A0ABX0RTX1_9GAMM</name>
<evidence type="ECO:0000256" key="3">
    <source>
        <dbReference type="ARBA" id="ARBA00023125"/>
    </source>
</evidence>
<dbReference type="InterPro" id="IPR036388">
    <property type="entry name" value="WH-like_DNA-bd_sf"/>
</dbReference>
<gene>
    <name evidence="6" type="ORF">F3J37_20450</name>
</gene>
<organism evidence="6 7">
    <name type="scientific">Candidatus Pantoea communis</name>
    <dbReference type="NCBI Taxonomy" id="2608354"/>
    <lineage>
        <taxon>Bacteria</taxon>
        <taxon>Pseudomonadati</taxon>
        <taxon>Pseudomonadota</taxon>
        <taxon>Gammaproteobacteria</taxon>
        <taxon>Enterobacterales</taxon>
        <taxon>Erwiniaceae</taxon>
        <taxon>Pantoea</taxon>
    </lineage>
</organism>
<evidence type="ECO:0000259" key="5">
    <source>
        <dbReference type="PROSITE" id="PS50931"/>
    </source>
</evidence>
<keyword evidence="4" id="KW-0804">Transcription</keyword>
<keyword evidence="2" id="KW-0805">Transcription regulation</keyword>
<sequence>MRFDQLTSMRLFIRIIETHSFSRAASLSGISPSNATARIARLEEHLGVKLLGRTTRAVAATEAGQRYYATCKRLLVELDEVEADLKGSQQRLSGKVRVSVNVSVARAIIFPRLPELMLQYPDIHPEIILTDQRSDFVREEIDFAIRIGGLEDQDLHKRSLGFPLRINVASHEYLQKFGVPETPEALHTHRLIDFRLPVPGEKLGWEFECNGAVRTFWPDTVASVGDAEARVQLAVAGMGIVQSLNFIVAPALDTNKLVRILPALETRAPEVTLLWPRNRHLPARTEAVMRVFSDWIREALEERC</sequence>
<dbReference type="PANTHER" id="PTHR30537:SF5">
    <property type="entry name" value="HTH-TYPE TRANSCRIPTIONAL ACTIVATOR TTDR-RELATED"/>
    <property type="match status" value="1"/>
</dbReference>
<dbReference type="PANTHER" id="PTHR30537">
    <property type="entry name" value="HTH-TYPE TRANSCRIPTIONAL REGULATOR"/>
    <property type="match status" value="1"/>
</dbReference>
<dbReference type="Gene3D" id="1.10.10.10">
    <property type="entry name" value="Winged helix-like DNA-binding domain superfamily/Winged helix DNA-binding domain"/>
    <property type="match status" value="1"/>
</dbReference>
<dbReference type="Proteomes" id="UP001515780">
    <property type="component" value="Unassembled WGS sequence"/>
</dbReference>
<evidence type="ECO:0000256" key="4">
    <source>
        <dbReference type="ARBA" id="ARBA00023163"/>
    </source>
</evidence>
<dbReference type="Pfam" id="PF03466">
    <property type="entry name" value="LysR_substrate"/>
    <property type="match status" value="1"/>
</dbReference>
<dbReference type="InterPro" id="IPR005119">
    <property type="entry name" value="LysR_subst-bd"/>
</dbReference>
<keyword evidence="7" id="KW-1185">Reference proteome</keyword>
<dbReference type="InterPro" id="IPR000847">
    <property type="entry name" value="LysR_HTH_N"/>
</dbReference>
<dbReference type="RefSeq" id="WP_166935388.1">
    <property type="nucleotide sequence ID" value="NZ_VWXC01000017.1"/>
</dbReference>
<dbReference type="InterPro" id="IPR058163">
    <property type="entry name" value="LysR-type_TF_proteobact-type"/>
</dbReference>
<dbReference type="SUPFAM" id="SSF46785">
    <property type="entry name" value="Winged helix' DNA-binding domain"/>
    <property type="match status" value="1"/>
</dbReference>
<evidence type="ECO:0000256" key="1">
    <source>
        <dbReference type="ARBA" id="ARBA00009437"/>
    </source>
</evidence>
<feature type="domain" description="HTH lysR-type" evidence="5">
    <location>
        <begin position="1"/>
        <end position="61"/>
    </location>
</feature>
<evidence type="ECO:0000256" key="2">
    <source>
        <dbReference type="ARBA" id="ARBA00023015"/>
    </source>
</evidence>
<dbReference type="EMBL" id="VWXC01000017">
    <property type="protein sequence ID" value="NIG21051.1"/>
    <property type="molecule type" value="Genomic_DNA"/>
</dbReference>
<evidence type="ECO:0000313" key="7">
    <source>
        <dbReference type="Proteomes" id="UP001515780"/>
    </source>
</evidence>
<comment type="similarity">
    <text evidence="1">Belongs to the LysR transcriptional regulatory family.</text>
</comment>
<dbReference type="InterPro" id="IPR036390">
    <property type="entry name" value="WH_DNA-bd_sf"/>
</dbReference>
<dbReference type="PROSITE" id="PS50931">
    <property type="entry name" value="HTH_LYSR"/>
    <property type="match status" value="1"/>
</dbReference>
<evidence type="ECO:0000313" key="6">
    <source>
        <dbReference type="EMBL" id="NIG21051.1"/>
    </source>
</evidence>
<dbReference type="SUPFAM" id="SSF53850">
    <property type="entry name" value="Periplasmic binding protein-like II"/>
    <property type="match status" value="1"/>
</dbReference>
<keyword evidence="3" id="KW-0238">DNA-binding</keyword>
<reference evidence="6 7" key="1">
    <citation type="journal article" date="2019" name="bioRxiv">
        <title>Bacteria contribute to plant secondary compound degradation in a generalist herbivore system.</title>
        <authorList>
            <person name="Francoeur C.B."/>
            <person name="Khadempour L."/>
            <person name="Moreira-Soto R.D."/>
            <person name="Gotting K."/>
            <person name="Book A.J."/>
            <person name="Pinto-Tomas A.A."/>
            <person name="Keefover-Ring K."/>
            <person name="Currie C.R."/>
        </authorList>
    </citation>
    <scope>NUCLEOTIDE SEQUENCE [LARGE SCALE GENOMIC DNA]</scope>
    <source>
        <strain evidence="6">Al-1710</strain>
    </source>
</reference>